<dbReference type="AlphaFoldDB" id="A0AAD6Q372"/>
<accession>A0AAD6Q372</accession>
<name>A0AAD6Q372_9ROSI</name>
<reference evidence="1" key="1">
    <citation type="journal article" date="2023" name="Mol. Ecol. Resour.">
        <title>Chromosome-level genome assembly of a triploid poplar Populus alba 'Berolinensis'.</title>
        <authorList>
            <person name="Chen S."/>
            <person name="Yu Y."/>
            <person name="Wang X."/>
            <person name="Wang S."/>
            <person name="Zhang T."/>
            <person name="Zhou Y."/>
            <person name="He R."/>
            <person name="Meng N."/>
            <person name="Wang Y."/>
            <person name="Liu W."/>
            <person name="Liu Z."/>
            <person name="Liu J."/>
            <person name="Guo Q."/>
            <person name="Huang H."/>
            <person name="Sederoff R.R."/>
            <person name="Wang G."/>
            <person name="Qu G."/>
            <person name="Chen S."/>
        </authorList>
    </citation>
    <scope>NUCLEOTIDE SEQUENCE</scope>
    <source>
        <strain evidence="1">SC-2020</strain>
    </source>
</reference>
<dbReference type="EMBL" id="JAQIZT010000013">
    <property type="protein sequence ID" value="KAJ6976130.1"/>
    <property type="molecule type" value="Genomic_DNA"/>
</dbReference>
<evidence type="ECO:0000313" key="1">
    <source>
        <dbReference type="EMBL" id="KAJ6976130.1"/>
    </source>
</evidence>
<protein>
    <submittedName>
        <fullName evidence="1">Uncharacterized protein</fullName>
    </submittedName>
</protein>
<dbReference type="Proteomes" id="UP001164929">
    <property type="component" value="Chromosome 13"/>
</dbReference>
<evidence type="ECO:0000313" key="2">
    <source>
        <dbReference type="Proteomes" id="UP001164929"/>
    </source>
</evidence>
<keyword evidence="2" id="KW-1185">Reference proteome</keyword>
<proteinExistence type="predicted"/>
<sequence length="155" mass="17615">MTRVLRSFSGDCYLKSLVLGAIILKVEKINFSETRESLQEVYVPRKVISTRNSWHGGYVDLQQISATSVPHAVGCKSRMAGSCPCRRFLEVLWIRLSSRRRYAYAKDETAKYGDSRKRFATLYPPVAVVSREAFKEMKFGGITNSQGCECVDNWC</sequence>
<organism evidence="1 2">
    <name type="scientific">Populus alba x Populus x berolinensis</name>
    <dbReference type="NCBI Taxonomy" id="444605"/>
    <lineage>
        <taxon>Eukaryota</taxon>
        <taxon>Viridiplantae</taxon>
        <taxon>Streptophyta</taxon>
        <taxon>Embryophyta</taxon>
        <taxon>Tracheophyta</taxon>
        <taxon>Spermatophyta</taxon>
        <taxon>Magnoliopsida</taxon>
        <taxon>eudicotyledons</taxon>
        <taxon>Gunneridae</taxon>
        <taxon>Pentapetalae</taxon>
        <taxon>rosids</taxon>
        <taxon>fabids</taxon>
        <taxon>Malpighiales</taxon>
        <taxon>Salicaceae</taxon>
        <taxon>Saliceae</taxon>
        <taxon>Populus</taxon>
    </lineage>
</organism>
<comment type="caution">
    <text evidence="1">The sequence shown here is derived from an EMBL/GenBank/DDBJ whole genome shotgun (WGS) entry which is preliminary data.</text>
</comment>
<gene>
    <name evidence="1" type="ORF">NC653_031838</name>
</gene>